<evidence type="ECO:0000259" key="1">
    <source>
        <dbReference type="Pfam" id="PF00578"/>
    </source>
</evidence>
<proteinExistence type="predicted"/>
<dbReference type="AlphaFoldDB" id="A0A1X3H9Q6"/>
<dbReference type="SUPFAM" id="SSF52833">
    <property type="entry name" value="Thioredoxin-like"/>
    <property type="match status" value="1"/>
</dbReference>
<sequence length="152" mass="16717">MSYIGRTPSCRHAVPPPGGRTRGAVLLLGQLCPYCSTSELRALATVNLEIERLGAQVVALSPEKPDRLAAYNDLPFILGCDRACRVARAYGIDISLYEKARQDFRNHGHALPDVNASPDWKLPLPGAYVIDRSGTIVFSHIRVDQRSRFDSA</sequence>
<gene>
    <name evidence="2" type="ORF">BSZ18_11860</name>
</gene>
<name>A0A1X3H9Q6_9BRAD</name>
<feature type="domain" description="Alkyl hydroperoxide reductase subunit C/ Thiol specific antioxidant" evidence="1">
    <location>
        <begin position="25"/>
        <end position="138"/>
    </location>
</feature>
<reference evidence="2 3" key="1">
    <citation type="submission" date="2017-03" db="EMBL/GenBank/DDBJ databases">
        <title>Whole genome sequences of fourteen strains of Bradyrhizobium canariense and one strain of Bradyrhizobium japonicum isolated from Lupinus (Papilionoideae: Genisteae) species in Algeria.</title>
        <authorList>
            <person name="Crovadore J."/>
            <person name="Chekireb D."/>
            <person name="Brachmann A."/>
            <person name="Chablais R."/>
            <person name="Cochard B."/>
            <person name="Lefort F."/>
        </authorList>
    </citation>
    <scope>NUCLEOTIDE SEQUENCE [LARGE SCALE GENOMIC DNA]</scope>
    <source>
        <strain evidence="2 3">UBMA195</strain>
    </source>
</reference>
<dbReference type="InterPro" id="IPR000866">
    <property type="entry name" value="AhpC/TSA"/>
</dbReference>
<dbReference type="InterPro" id="IPR036249">
    <property type="entry name" value="Thioredoxin-like_sf"/>
</dbReference>
<dbReference type="GO" id="GO:0016491">
    <property type="term" value="F:oxidoreductase activity"/>
    <property type="evidence" value="ECO:0007669"/>
    <property type="project" value="InterPro"/>
</dbReference>
<dbReference type="EMBL" id="NAFI01000164">
    <property type="protein sequence ID" value="OSJ12992.1"/>
    <property type="molecule type" value="Genomic_DNA"/>
</dbReference>
<protein>
    <recommendedName>
        <fullName evidence="1">Alkyl hydroperoxide reductase subunit C/ Thiol specific antioxidant domain-containing protein</fullName>
    </recommendedName>
</protein>
<comment type="caution">
    <text evidence="2">The sequence shown here is derived from an EMBL/GenBank/DDBJ whole genome shotgun (WGS) entry which is preliminary data.</text>
</comment>
<dbReference type="Pfam" id="PF00578">
    <property type="entry name" value="AhpC-TSA"/>
    <property type="match status" value="1"/>
</dbReference>
<dbReference type="Gene3D" id="3.40.30.10">
    <property type="entry name" value="Glutaredoxin"/>
    <property type="match status" value="1"/>
</dbReference>
<organism evidence="2 3">
    <name type="scientific">Bradyrhizobium canariense</name>
    <dbReference type="NCBI Taxonomy" id="255045"/>
    <lineage>
        <taxon>Bacteria</taxon>
        <taxon>Pseudomonadati</taxon>
        <taxon>Pseudomonadota</taxon>
        <taxon>Alphaproteobacteria</taxon>
        <taxon>Hyphomicrobiales</taxon>
        <taxon>Nitrobacteraceae</taxon>
        <taxon>Bradyrhizobium</taxon>
    </lineage>
</organism>
<dbReference type="GO" id="GO:0016209">
    <property type="term" value="F:antioxidant activity"/>
    <property type="evidence" value="ECO:0007669"/>
    <property type="project" value="InterPro"/>
</dbReference>
<evidence type="ECO:0000313" key="3">
    <source>
        <dbReference type="Proteomes" id="UP000193553"/>
    </source>
</evidence>
<evidence type="ECO:0000313" key="2">
    <source>
        <dbReference type="EMBL" id="OSJ12992.1"/>
    </source>
</evidence>
<dbReference type="Proteomes" id="UP000193553">
    <property type="component" value="Unassembled WGS sequence"/>
</dbReference>
<accession>A0A1X3H9Q6</accession>